<evidence type="ECO:0000256" key="1">
    <source>
        <dbReference type="ARBA" id="ARBA00001974"/>
    </source>
</evidence>
<evidence type="ECO:0000256" key="4">
    <source>
        <dbReference type="ARBA" id="ARBA00023002"/>
    </source>
</evidence>
<dbReference type="SUPFAM" id="SSF56425">
    <property type="entry name" value="Succinate dehydrogenase/fumarate reductase flavoprotein, catalytic domain"/>
    <property type="match status" value="1"/>
</dbReference>
<feature type="domain" description="FAD-dependent oxidoreductase 2 FAD-binding" evidence="5">
    <location>
        <begin position="9"/>
        <end position="441"/>
    </location>
</feature>
<dbReference type="EMBL" id="VLTJ01000029">
    <property type="protein sequence ID" value="TSH93041.1"/>
    <property type="molecule type" value="Genomic_DNA"/>
</dbReference>
<dbReference type="Gene3D" id="3.50.50.60">
    <property type="entry name" value="FAD/NAD(P)-binding domain"/>
    <property type="match status" value="1"/>
</dbReference>
<comment type="cofactor">
    <cofactor evidence="1">
        <name>FAD</name>
        <dbReference type="ChEBI" id="CHEBI:57692"/>
    </cofactor>
</comment>
<reference evidence="6 7" key="1">
    <citation type="submission" date="2019-07" db="EMBL/GenBank/DDBJ databases">
        <title>Qingshengfaniella alkalisoli gen. nov., sp. nov., isolated from saline soil.</title>
        <authorList>
            <person name="Xu L."/>
            <person name="Huang X.-X."/>
            <person name="Sun J.-Q."/>
        </authorList>
    </citation>
    <scope>NUCLEOTIDE SEQUENCE [LARGE SCALE GENOMIC DNA]</scope>
    <source>
        <strain evidence="6 7">DSM 27279</strain>
    </source>
</reference>
<dbReference type="PANTHER" id="PTHR43400">
    <property type="entry name" value="FUMARATE REDUCTASE"/>
    <property type="match status" value="1"/>
</dbReference>
<dbReference type="Proteomes" id="UP000318405">
    <property type="component" value="Unassembled WGS sequence"/>
</dbReference>
<keyword evidence="4" id="KW-0560">Oxidoreductase</keyword>
<evidence type="ECO:0000313" key="6">
    <source>
        <dbReference type="EMBL" id="TSH93041.1"/>
    </source>
</evidence>
<keyword evidence="7" id="KW-1185">Reference proteome</keyword>
<keyword evidence="2" id="KW-0285">Flavoprotein</keyword>
<dbReference type="AlphaFoldDB" id="A0A556AJI4"/>
<evidence type="ECO:0000256" key="3">
    <source>
        <dbReference type="ARBA" id="ARBA00022827"/>
    </source>
</evidence>
<dbReference type="PANTHER" id="PTHR43400:SF7">
    <property type="entry name" value="FAD-DEPENDENT OXIDOREDUCTASE 2 FAD BINDING DOMAIN-CONTAINING PROTEIN"/>
    <property type="match status" value="1"/>
</dbReference>
<comment type="caution">
    <text evidence="6">The sequence shown here is derived from an EMBL/GenBank/DDBJ whole genome shotgun (WGS) entry which is preliminary data.</text>
</comment>
<dbReference type="OrthoDB" id="9813348at2"/>
<keyword evidence="3" id="KW-0274">FAD</keyword>
<evidence type="ECO:0000259" key="5">
    <source>
        <dbReference type="Pfam" id="PF00890"/>
    </source>
</evidence>
<proteinExistence type="predicted"/>
<dbReference type="GO" id="GO:0016491">
    <property type="term" value="F:oxidoreductase activity"/>
    <property type="evidence" value="ECO:0007669"/>
    <property type="project" value="UniProtKB-KW"/>
</dbReference>
<gene>
    <name evidence="6" type="ORF">FOZ76_16790</name>
</gene>
<dbReference type="InterPro" id="IPR050315">
    <property type="entry name" value="FAD-oxidoreductase_2"/>
</dbReference>
<sequence>MSDSMIDCDVCVIGGGLAGLSAALRAAQDGAIAVVLERAQETDYLCNTRLTGGAFHVCLSDIQSDAAELERKILSATEGAAHPGLAHAVAQDARRAVKWLQSHGVRFIKGGAEPHHNFVLSPPSLQRVGSDWKGRGGDVLLRTLEQRLAGLGGQLLRGHRARSLIVKEGRCVGVAGDAGAVPFDVSARHVVIADGGFQCDEELVGRSISPAPGRLLQRNARSGFGDGVRMAGEAGARLSDLVGFYGHVLNRNAMTDDRLWPLPWMDNVATSAVVVDAAGRRFADEGRGGVYLANRIAALQDPLSAFVVFDQPLWDGPGTSRFLPPNPHMENRGGTVLRADSVQALAQAMGVDTAALAATVAAYNDALDKDELPSLNPSRTPYPYRPMPIRTAPFHAVPVCAGITYTMGGVAIDEWGRAMREDGSPYPGLYAVGSASGGLEGGASIGYVGGLAKAATTGMRAGEHIGQSYRRSA</sequence>
<dbReference type="Pfam" id="PF00890">
    <property type="entry name" value="FAD_binding_2"/>
    <property type="match status" value="1"/>
</dbReference>
<dbReference type="InterPro" id="IPR036188">
    <property type="entry name" value="FAD/NAD-bd_sf"/>
</dbReference>
<dbReference type="InterPro" id="IPR003953">
    <property type="entry name" value="FAD-dep_OxRdtase_2_FAD-bd"/>
</dbReference>
<evidence type="ECO:0000313" key="7">
    <source>
        <dbReference type="Proteomes" id="UP000318405"/>
    </source>
</evidence>
<organism evidence="6 7">
    <name type="scientific">Verticiella sediminum</name>
    <dbReference type="NCBI Taxonomy" id="1247510"/>
    <lineage>
        <taxon>Bacteria</taxon>
        <taxon>Pseudomonadati</taxon>
        <taxon>Pseudomonadota</taxon>
        <taxon>Betaproteobacteria</taxon>
        <taxon>Burkholderiales</taxon>
        <taxon>Alcaligenaceae</taxon>
        <taxon>Verticiella</taxon>
    </lineage>
</organism>
<accession>A0A556AJI4</accession>
<evidence type="ECO:0000256" key="2">
    <source>
        <dbReference type="ARBA" id="ARBA00022630"/>
    </source>
</evidence>
<name>A0A556AJI4_9BURK</name>
<dbReference type="SUPFAM" id="SSF51905">
    <property type="entry name" value="FAD/NAD(P)-binding domain"/>
    <property type="match status" value="1"/>
</dbReference>
<dbReference type="Gene3D" id="3.90.700.10">
    <property type="entry name" value="Succinate dehydrogenase/fumarate reductase flavoprotein, catalytic domain"/>
    <property type="match status" value="1"/>
</dbReference>
<dbReference type="RefSeq" id="WP_143949408.1">
    <property type="nucleotide sequence ID" value="NZ_VLTJ01000029.1"/>
</dbReference>
<protein>
    <submittedName>
        <fullName evidence="6">FAD-binding protein</fullName>
    </submittedName>
</protein>
<dbReference type="InterPro" id="IPR027477">
    <property type="entry name" value="Succ_DH/fumarate_Rdtase_cat_sf"/>
</dbReference>